<name>A0ABR8CAC7_9CYAN</name>
<dbReference type="Pfam" id="PF05869">
    <property type="entry name" value="Dam"/>
    <property type="match status" value="1"/>
</dbReference>
<protein>
    <submittedName>
        <fullName evidence="1">Uncharacterized protein</fullName>
    </submittedName>
</protein>
<sequence>MQATQPNLFSMHLVVTDDDKDNDENYTPDYIVKPFRDLVGGFDLDIFSCPRANQIIQAKHYFTKADDALNQDLTDYYNKWGNPPFSEMDKAVEKILSYAHIGNSFLLCNSNTSSDWFLDAQNYSVCHLTFNHRIEFTNPKNDGKKKQSGNRHSQTLFYLGNDFTPQQIKACCKHLGNVSVTI</sequence>
<gene>
    <name evidence="1" type="ORF">H6G05_07220</name>
</gene>
<reference evidence="1 2" key="1">
    <citation type="journal article" date="2020" name="ISME J.">
        <title>Comparative genomics reveals insights into cyanobacterial evolution and habitat adaptation.</title>
        <authorList>
            <person name="Chen M.Y."/>
            <person name="Teng W.K."/>
            <person name="Zhao L."/>
            <person name="Hu C.X."/>
            <person name="Zhou Y.K."/>
            <person name="Han B.P."/>
            <person name="Song L.R."/>
            <person name="Shu W.S."/>
        </authorList>
    </citation>
    <scope>NUCLEOTIDE SEQUENCE [LARGE SCALE GENOMIC DNA]</scope>
    <source>
        <strain evidence="1 2">FACHB-1050</strain>
    </source>
</reference>
<accession>A0ABR8CAC7</accession>
<organism evidence="1 2">
    <name type="scientific">Phormidium tenue FACHB-1050</name>
    <dbReference type="NCBI Taxonomy" id="2692857"/>
    <lineage>
        <taxon>Bacteria</taxon>
        <taxon>Bacillati</taxon>
        <taxon>Cyanobacteriota</taxon>
        <taxon>Cyanophyceae</taxon>
        <taxon>Oscillatoriophycideae</taxon>
        <taxon>Oscillatoriales</taxon>
        <taxon>Oscillatoriaceae</taxon>
        <taxon>Phormidium</taxon>
    </lineage>
</organism>
<evidence type="ECO:0000313" key="2">
    <source>
        <dbReference type="Proteomes" id="UP000618445"/>
    </source>
</evidence>
<proteinExistence type="predicted"/>
<dbReference type="EMBL" id="JACJQY010000008">
    <property type="protein sequence ID" value="MBD2316636.1"/>
    <property type="molecule type" value="Genomic_DNA"/>
</dbReference>
<dbReference type="RefSeq" id="WP_190577524.1">
    <property type="nucleotide sequence ID" value="NZ_CAWPQU010000078.1"/>
</dbReference>
<dbReference type="InterPro" id="IPR008593">
    <property type="entry name" value="Dam_MeTrfase"/>
</dbReference>
<comment type="caution">
    <text evidence="1">The sequence shown here is derived from an EMBL/GenBank/DDBJ whole genome shotgun (WGS) entry which is preliminary data.</text>
</comment>
<keyword evidence="2" id="KW-1185">Reference proteome</keyword>
<evidence type="ECO:0000313" key="1">
    <source>
        <dbReference type="EMBL" id="MBD2316636.1"/>
    </source>
</evidence>
<dbReference type="Proteomes" id="UP000618445">
    <property type="component" value="Unassembled WGS sequence"/>
</dbReference>